<dbReference type="Proteomes" id="UP001500683">
    <property type="component" value="Unassembled WGS sequence"/>
</dbReference>
<accession>A0ABP7WZS9</accession>
<name>A0ABP7WZS9_9ACTN</name>
<gene>
    <name evidence="1" type="ORF">GCM10022214_78170</name>
</gene>
<evidence type="ECO:0000313" key="2">
    <source>
        <dbReference type="Proteomes" id="UP001500683"/>
    </source>
</evidence>
<dbReference type="EMBL" id="BAAAZG010000061">
    <property type="protein sequence ID" value="GAA4101018.1"/>
    <property type="molecule type" value="Genomic_DNA"/>
</dbReference>
<comment type="caution">
    <text evidence="1">The sequence shown here is derived from an EMBL/GenBank/DDBJ whole genome shotgun (WGS) entry which is preliminary data.</text>
</comment>
<protein>
    <submittedName>
        <fullName evidence="1">Uncharacterized protein</fullName>
    </submittedName>
</protein>
<reference evidence="2" key="1">
    <citation type="journal article" date="2019" name="Int. J. Syst. Evol. Microbiol.">
        <title>The Global Catalogue of Microorganisms (GCM) 10K type strain sequencing project: providing services to taxonomists for standard genome sequencing and annotation.</title>
        <authorList>
            <consortium name="The Broad Institute Genomics Platform"/>
            <consortium name="The Broad Institute Genome Sequencing Center for Infectious Disease"/>
            <person name="Wu L."/>
            <person name="Ma J."/>
        </authorList>
    </citation>
    <scope>NUCLEOTIDE SEQUENCE [LARGE SCALE GENOMIC DNA]</scope>
    <source>
        <strain evidence="2">JCM 16702</strain>
    </source>
</reference>
<organism evidence="1 2">
    <name type="scientific">Actinomadura miaoliensis</name>
    <dbReference type="NCBI Taxonomy" id="430685"/>
    <lineage>
        <taxon>Bacteria</taxon>
        <taxon>Bacillati</taxon>
        <taxon>Actinomycetota</taxon>
        <taxon>Actinomycetes</taxon>
        <taxon>Streptosporangiales</taxon>
        <taxon>Thermomonosporaceae</taxon>
        <taxon>Actinomadura</taxon>
    </lineage>
</organism>
<proteinExistence type="predicted"/>
<sequence length="77" mass="8452">MLPNQALLALLAILNRRWAAHVLSLLGQRPARFSPLQQAIAVARPKAGAVSVIGRCGWLVWANRWQGLPVVVMMAAW</sequence>
<keyword evidence="2" id="KW-1185">Reference proteome</keyword>
<evidence type="ECO:0000313" key="1">
    <source>
        <dbReference type="EMBL" id="GAA4101018.1"/>
    </source>
</evidence>
<dbReference type="RefSeq" id="WP_344957697.1">
    <property type="nucleotide sequence ID" value="NZ_BAAAZG010000061.1"/>
</dbReference>